<dbReference type="PRINTS" id="PR00455">
    <property type="entry name" value="HTHTETR"/>
</dbReference>
<keyword evidence="7" id="KW-1185">Reference proteome</keyword>
<sequence>MSRMRKPAEERQAEIIETALQLLTHTPVEKLSTALVAKEVGITQAAIFRHFPTKDALWQAVLEDIERRAVNLWNDAVAKGTSPLERLAELIAAQLGLIAAYPAIPTLIFNAGQISAEDTLRPIHRRIMSGLRHRLLVEIREAAQTGQIPPAPSTEDCADLFLGLVQGTVLRWKLSDRSFDLIREGRRIATIQIGLLRGHKAGDDK</sequence>
<protein>
    <submittedName>
        <fullName evidence="6">Transcriptional regulator, TetR family</fullName>
    </submittedName>
</protein>
<reference evidence="6 7" key="1">
    <citation type="submission" date="2016-11" db="EMBL/GenBank/DDBJ databases">
        <authorList>
            <person name="Jaros S."/>
            <person name="Januszkiewicz K."/>
            <person name="Wedrychowicz H."/>
        </authorList>
    </citation>
    <scope>NUCLEOTIDE SEQUENCE [LARGE SCALE GENOMIC DNA]</scope>
    <source>
        <strain evidence="6 7">DSM 29589</strain>
    </source>
</reference>
<gene>
    <name evidence="6" type="ORF">SAMN05444398_10686</name>
</gene>
<evidence type="ECO:0000256" key="3">
    <source>
        <dbReference type="ARBA" id="ARBA00023163"/>
    </source>
</evidence>
<dbReference type="GO" id="GO:0000976">
    <property type="term" value="F:transcription cis-regulatory region binding"/>
    <property type="evidence" value="ECO:0007669"/>
    <property type="project" value="TreeGrafter"/>
</dbReference>
<keyword evidence="1" id="KW-0805">Transcription regulation</keyword>
<dbReference type="Gene3D" id="1.10.357.10">
    <property type="entry name" value="Tetracycline Repressor, domain 2"/>
    <property type="match status" value="1"/>
</dbReference>
<dbReference type="InterPro" id="IPR036271">
    <property type="entry name" value="Tet_transcr_reg_TetR-rel_C_sf"/>
</dbReference>
<dbReference type="EMBL" id="FRBR01000006">
    <property type="protein sequence ID" value="SHL83926.1"/>
    <property type="molecule type" value="Genomic_DNA"/>
</dbReference>
<proteinExistence type="predicted"/>
<evidence type="ECO:0000313" key="6">
    <source>
        <dbReference type="EMBL" id="SHL83926.1"/>
    </source>
</evidence>
<dbReference type="Proteomes" id="UP000183974">
    <property type="component" value="Unassembled WGS sequence"/>
</dbReference>
<dbReference type="AlphaFoldDB" id="A0A1M7DWV4"/>
<keyword evidence="3" id="KW-0804">Transcription</keyword>
<dbReference type="PANTHER" id="PTHR30055:SF234">
    <property type="entry name" value="HTH-TYPE TRANSCRIPTIONAL REGULATOR BETI"/>
    <property type="match status" value="1"/>
</dbReference>
<dbReference type="STRING" id="337701.SAMN05444398_10686"/>
<evidence type="ECO:0000313" key="7">
    <source>
        <dbReference type="Proteomes" id="UP000183974"/>
    </source>
</evidence>
<name>A0A1M7DWV4_9RHOB</name>
<dbReference type="InterPro" id="IPR050109">
    <property type="entry name" value="HTH-type_TetR-like_transc_reg"/>
</dbReference>
<dbReference type="SUPFAM" id="SSF48498">
    <property type="entry name" value="Tetracyclin repressor-like, C-terminal domain"/>
    <property type="match status" value="1"/>
</dbReference>
<evidence type="ECO:0000256" key="1">
    <source>
        <dbReference type="ARBA" id="ARBA00023015"/>
    </source>
</evidence>
<evidence type="ECO:0000256" key="2">
    <source>
        <dbReference type="ARBA" id="ARBA00023125"/>
    </source>
</evidence>
<evidence type="ECO:0000259" key="5">
    <source>
        <dbReference type="PROSITE" id="PS50977"/>
    </source>
</evidence>
<dbReference type="Pfam" id="PF00440">
    <property type="entry name" value="TetR_N"/>
    <property type="match status" value="1"/>
</dbReference>
<dbReference type="PANTHER" id="PTHR30055">
    <property type="entry name" value="HTH-TYPE TRANSCRIPTIONAL REGULATOR RUTR"/>
    <property type="match status" value="1"/>
</dbReference>
<keyword evidence="2 4" id="KW-0238">DNA-binding</keyword>
<organism evidence="6 7">
    <name type="scientific">Roseovarius pacificus</name>
    <dbReference type="NCBI Taxonomy" id="337701"/>
    <lineage>
        <taxon>Bacteria</taxon>
        <taxon>Pseudomonadati</taxon>
        <taxon>Pseudomonadota</taxon>
        <taxon>Alphaproteobacteria</taxon>
        <taxon>Rhodobacterales</taxon>
        <taxon>Roseobacteraceae</taxon>
        <taxon>Roseovarius</taxon>
    </lineage>
</organism>
<dbReference type="InterPro" id="IPR009057">
    <property type="entry name" value="Homeodomain-like_sf"/>
</dbReference>
<dbReference type="GO" id="GO:0003700">
    <property type="term" value="F:DNA-binding transcription factor activity"/>
    <property type="evidence" value="ECO:0007669"/>
    <property type="project" value="TreeGrafter"/>
</dbReference>
<feature type="DNA-binding region" description="H-T-H motif" evidence="4">
    <location>
        <begin position="32"/>
        <end position="51"/>
    </location>
</feature>
<dbReference type="SUPFAM" id="SSF46689">
    <property type="entry name" value="Homeodomain-like"/>
    <property type="match status" value="1"/>
</dbReference>
<dbReference type="InterPro" id="IPR001647">
    <property type="entry name" value="HTH_TetR"/>
</dbReference>
<feature type="domain" description="HTH tetR-type" evidence="5">
    <location>
        <begin position="9"/>
        <end position="69"/>
    </location>
</feature>
<accession>A0A1M7DWV4</accession>
<evidence type="ECO:0000256" key="4">
    <source>
        <dbReference type="PROSITE-ProRule" id="PRU00335"/>
    </source>
</evidence>
<dbReference type="PROSITE" id="PS50977">
    <property type="entry name" value="HTH_TETR_2"/>
    <property type="match status" value="1"/>
</dbReference>